<organism evidence="3 4">
    <name type="scientific">Pusillibacter faecalis</name>
    <dbReference type="NCBI Taxonomy" id="2714358"/>
    <lineage>
        <taxon>Bacteria</taxon>
        <taxon>Bacillati</taxon>
        <taxon>Bacillota</taxon>
        <taxon>Clostridia</taxon>
        <taxon>Eubacteriales</taxon>
        <taxon>Oscillospiraceae</taxon>
        <taxon>Pusillibacter</taxon>
    </lineage>
</organism>
<dbReference type="GO" id="GO:0047661">
    <property type="term" value="F:amino-acid racemase activity"/>
    <property type="evidence" value="ECO:0007669"/>
    <property type="project" value="InterPro"/>
</dbReference>
<dbReference type="NCBIfam" id="TIGR00035">
    <property type="entry name" value="asp_race"/>
    <property type="match status" value="1"/>
</dbReference>
<dbReference type="PANTHER" id="PTHR21198:SF7">
    <property type="entry name" value="ASPARTATE-GLUTAMATE RACEMASE FAMILY"/>
    <property type="match status" value="1"/>
</dbReference>
<dbReference type="Gene3D" id="3.40.50.1860">
    <property type="match status" value="2"/>
</dbReference>
<evidence type="ECO:0000313" key="3">
    <source>
        <dbReference type="EMBL" id="BCK85269.1"/>
    </source>
</evidence>
<evidence type="ECO:0000256" key="2">
    <source>
        <dbReference type="ARBA" id="ARBA00023235"/>
    </source>
</evidence>
<reference evidence="3" key="1">
    <citation type="submission" date="2020-09" db="EMBL/GenBank/DDBJ databases">
        <title>New species isolated from human feces.</title>
        <authorList>
            <person name="Kitahara M."/>
            <person name="Shigeno Y."/>
            <person name="Shime M."/>
            <person name="Matsumoto Y."/>
            <person name="Nakamura S."/>
            <person name="Motooka D."/>
            <person name="Fukuoka S."/>
            <person name="Nishikawa H."/>
            <person name="Benno Y."/>
        </authorList>
    </citation>
    <scope>NUCLEOTIDE SEQUENCE</scope>
    <source>
        <strain evidence="3">MM59</strain>
    </source>
</reference>
<gene>
    <name evidence="3" type="ORF">MM59RIKEN_25880</name>
</gene>
<sequence length="230" mass="25217">MKKIGLVGGIGPASTVEYYLGLIQKSLHEQNNSIYPEIVIDSVNMLKHDVALENSDYSVLGEYLLSSLSNLKAAGAEIAAITANTEHIVWDRICNNFPLPVISIVEETIKELKRLRFKKALIFGTELTLRSGLYEKALTANGLKAVIPSNAEISLLGKLIYPNLENGIVIPSDKEKMIALANKYIAKENVDALILGCTELPLAIKSEDVNVPIVNTTQVHINAIYQYAIQ</sequence>
<dbReference type="Proteomes" id="UP000679848">
    <property type="component" value="Chromosome"/>
</dbReference>
<name>A0A810QAJ2_9FIRM</name>
<dbReference type="SUPFAM" id="SSF53681">
    <property type="entry name" value="Aspartate/glutamate racemase"/>
    <property type="match status" value="2"/>
</dbReference>
<dbReference type="EMBL" id="AP023420">
    <property type="protein sequence ID" value="BCK85269.1"/>
    <property type="molecule type" value="Genomic_DNA"/>
</dbReference>
<proteinExistence type="inferred from homology"/>
<keyword evidence="2" id="KW-0413">Isomerase</keyword>
<keyword evidence="4" id="KW-1185">Reference proteome</keyword>
<dbReference type="PANTHER" id="PTHR21198">
    <property type="entry name" value="GLUTAMATE RACEMASE"/>
    <property type="match status" value="1"/>
</dbReference>
<dbReference type="Pfam" id="PF01177">
    <property type="entry name" value="Asp_Glu_race"/>
    <property type="match status" value="1"/>
</dbReference>
<dbReference type="InterPro" id="IPR004380">
    <property type="entry name" value="Asp_race"/>
</dbReference>
<evidence type="ECO:0000256" key="1">
    <source>
        <dbReference type="ARBA" id="ARBA00007847"/>
    </source>
</evidence>
<dbReference type="RefSeq" id="WP_213543453.1">
    <property type="nucleotide sequence ID" value="NZ_AP023420.1"/>
</dbReference>
<evidence type="ECO:0000313" key="4">
    <source>
        <dbReference type="Proteomes" id="UP000679848"/>
    </source>
</evidence>
<protein>
    <submittedName>
        <fullName evidence="3">Aspartate racemase</fullName>
    </submittedName>
</protein>
<dbReference type="AlphaFoldDB" id="A0A810QAJ2"/>
<accession>A0A810QAJ2</accession>
<comment type="similarity">
    <text evidence="1">Belongs to the aspartate/glutamate racemases family.</text>
</comment>
<dbReference type="InterPro" id="IPR015942">
    <property type="entry name" value="Asp/Glu/hydantoin_racemase"/>
</dbReference>
<dbReference type="InterPro" id="IPR001920">
    <property type="entry name" value="Asp/Glu_race"/>
</dbReference>
<dbReference type="KEGG" id="pfaa:MM59RIKEN_25880"/>